<proteinExistence type="predicted"/>
<dbReference type="Pfam" id="PF00072">
    <property type="entry name" value="Response_reg"/>
    <property type="match status" value="1"/>
</dbReference>
<dbReference type="PANTHER" id="PTHR44591">
    <property type="entry name" value="STRESS RESPONSE REGULATOR PROTEIN 1"/>
    <property type="match status" value="1"/>
</dbReference>
<dbReference type="Gene3D" id="3.40.50.2300">
    <property type="match status" value="1"/>
</dbReference>
<dbReference type="SMART" id="SM00448">
    <property type="entry name" value="REC"/>
    <property type="match status" value="1"/>
</dbReference>
<evidence type="ECO:0000313" key="4">
    <source>
        <dbReference type="EMBL" id="HHJ52344.1"/>
    </source>
</evidence>
<feature type="modified residue" description="4-aspartylphosphate" evidence="2">
    <location>
        <position position="52"/>
    </location>
</feature>
<protein>
    <submittedName>
        <fullName evidence="4">Response regulator</fullName>
    </submittedName>
</protein>
<evidence type="ECO:0000256" key="2">
    <source>
        <dbReference type="PROSITE-ProRule" id="PRU00169"/>
    </source>
</evidence>
<accession>A0A7V5UEM7</accession>
<feature type="domain" description="Response regulatory" evidence="3">
    <location>
        <begin position="3"/>
        <end position="117"/>
    </location>
</feature>
<dbReference type="Proteomes" id="UP000886124">
    <property type="component" value="Unassembled WGS sequence"/>
</dbReference>
<comment type="caution">
    <text evidence="4">The sequence shown here is derived from an EMBL/GenBank/DDBJ whole genome shotgun (WGS) entry which is preliminary data.</text>
</comment>
<evidence type="ECO:0000256" key="1">
    <source>
        <dbReference type="ARBA" id="ARBA00022553"/>
    </source>
</evidence>
<dbReference type="InterPro" id="IPR001789">
    <property type="entry name" value="Sig_transdc_resp-reg_receiver"/>
</dbReference>
<dbReference type="InterPro" id="IPR011006">
    <property type="entry name" value="CheY-like_superfamily"/>
</dbReference>
<dbReference type="PROSITE" id="PS50110">
    <property type="entry name" value="RESPONSE_REGULATORY"/>
    <property type="match status" value="1"/>
</dbReference>
<keyword evidence="1 2" id="KW-0597">Phosphoprotein</keyword>
<dbReference type="InterPro" id="IPR050595">
    <property type="entry name" value="Bact_response_regulator"/>
</dbReference>
<reference evidence="4" key="1">
    <citation type="journal article" date="2020" name="mSystems">
        <title>Genome- and Community-Level Interaction Insights into Carbon Utilization and Element Cycling Functions of Hydrothermarchaeota in Hydrothermal Sediment.</title>
        <authorList>
            <person name="Zhou Z."/>
            <person name="Liu Y."/>
            <person name="Xu W."/>
            <person name="Pan J."/>
            <person name="Luo Z.H."/>
            <person name="Li M."/>
        </authorList>
    </citation>
    <scope>NUCLEOTIDE SEQUENCE [LARGE SCALE GENOMIC DNA]</scope>
    <source>
        <strain evidence="4">HyVt-527</strain>
    </source>
</reference>
<dbReference type="GO" id="GO:0000160">
    <property type="term" value="P:phosphorelay signal transduction system"/>
    <property type="evidence" value="ECO:0007669"/>
    <property type="project" value="InterPro"/>
</dbReference>
<gene>
    <name evidence="4" type="ORF">ENJ89_04045</name>
</gene>
<name>A0A7V5UEM7_CALAY</name>
<dbReference type="PANTHER" id="PTHR44591:SF3">
    <property type="entry name" value="RESPONSE REGULATORY DOMAIN-CONTAINING PROTEIN"/>
    <property type="match status" value="1"/>
</dbReference>
<dbReference type="EMBL" id="DROD01000272">
    <property type="protein sequence ID" value="HHJ52344.1"/>
    <property type="molecule type" value="Genomic_DNA"/>
</dbReference>
<sequence length="118" mass="13583">MKKILVVDDLPDVREILSDFLSMKGFLVSEAENGKAGLEIFEREHPDLAIVDIEMPVMNGLQFTEKVHRQQPDFPIIIITAFIQKYKKADLKKLNIRHVLPKPLDLNKLHEKVQQILG</sequence>
<organism evidence="4">
    <name type="scientific">Caldithrix abyssi</name>
    <dbReference type="NCBI Taxonomy" id="187145"/>
    <lineage>
        <taxon>Bacteria</taxon>
        <taxon>Pseudomonadati</taxon>
        <taxon>Calditrichota</taxon>
        <taxon>Calditrichia</taxon>
        <taxon>Calditrichales</taxon>
        <taxon>Calditrichaceae</taxon>
        <taxon>Caldithrix</taxon>
    </lineage>
</organism>
<evidence type="ECO:0000259" key="3">
    <source>
        <dbReference type="PROSITE" id="PS50110"/>
    </source>
</evidence>
<dbReference type="AlphaFoldDB" id="A0A7V5UEM7"/>
<dbReference type="SUPFAM" id="SSF52172">
    <property type="entry name" value="CheY-like"/>
    <property type="match status" value="1"/>
</dbReference>